<accession>M7TDJ7</accession>
<evidence type="ECO:0000313" key="3">
    <source>
        <dbReference type="Proteomes" id="UP000012174"/>
    </source>
</evidence>
<sequence length="344" mass="37767">MSFDGLGLVIDGVSATISIVSFIASLFPSSSDTYSALRLGVGLNGGGGGNVPFVNLFNANYEFLGRKDPHSRHCQSNGYGSTTCFDQYDKVGDGEFVDIKVDQSSNQQPVYIELEQVADDGICLAYITHTWPDGNKYGWIGEWGAFCGSDWYESNVIVDSHGTKTKCIWLDRDHSDGQGFLGLHVYMPAFSKDWSNGGSKHPALWYCQRSAVMMAYDDVNDSRPRKFEEDRSLAEEYASNAPNGTKTTGKRQVRKRSTEMASELVVSQHDGHSAVGLCSSDTSFGPDFLSIHEGSFCDMGTKTLWPLCDAETVDKCFDVETKVLKNGSEAEDRSGGYGKVTEWN</sequence>
<feature type="region of interest" description="Disordered" evidence="1">
    <location>
        <begin position="236"/>
        <end position="259"/>
    </location>
</feature>
<organism evidence="2 3">
    <name type="scientific">Eutypa lata (strain UCR-EL1)</name>
    <name type="common">Grapevine dieback disease fungus</name>
    <name type="synonym">Eutypa armeniacae</name>
    <dbReference type="NCBI Taxonomy" id="1287681"/>
    <lineage>
        <taxon>Eukaryota</taxon>
        <taxon>Fungi</taxon>
        <taxon>Dikarya</taxon>
        <taxon>Ascomycota</taxon>
        <taxon>Pezizomycotina</taxon>
        <taxon>Sordariomycetes</taxon>
        <taxon>Xylariomycetidae</taxon>
        <taxon>Xylariales</taxon>
        <taxon>Diatrypaceae</taxon>
        <taxon>Eutypa</taxon>
    </lineage>
</organism>
<evidence type="ECO:0000256" key="1">
    <source>
        <dbReference type="SAM" id="MobiDB-lite"/>
    </source>
</evidence>
<dbReference type="AlphaFoldDB" id="M7TDJ7"/>
<dbReference type="KEGG" id="ela:UCREL1_5000"/>
<evidence type="ECO:0000313" key="2">
    <source>
        <dbReference type="EMBL" id="EMR67981.1"/>
    </source>
</evidence>
<gene>
    <name evidence="2" type="ORF">UCREL1_5000</name>
</gene>
<dbReference type="OrthoDB" id="5365129at2759"/>
<dbReference type="Proteomes" id="UP000012174">
    <property type="component" value="Unassembled WGS sequence"/>
</dbReference>
<keyword evidence="3" id="KW-1185">Reference proteome</keyword>
<protein>
    <submittedName>
        <fullName evidence="2">Uncharacterized protein</fullName>
    </submittedName>
</protein>
<reference evidence="3" key="1">
    <citation type="journal article" date="2013" name="Genome Announc.">
        <title>Draft genome sequence of the grapevine dieback fungus Eutypa lata UCR-EL1.</title>
        <authorList>
            <person name="Blanco-Ulate B."/>
            <person name="Rolshausen P.E."/>
            <person name="Cantu D."/>
        </authorList>
    </citation>
    <scope>NUCLEOTIDE SEQUENCE [LARGE SCALE GENOMIC DNA]</scope>
    <source>
        <strain evidence="3">UCR-EL1</strain>
    </source>
</reference>
<name>M7TDJ7_EUTLA</name>
<dbReference type="eggNOG" id="ENOG502SNA7">
    <property type="taxonomic scope" value="Eukaryota"/>
</dbReference>
<dbReference type="EMBL" id="KB706320">
    <property type="protein sequence ID" value="EMR67981.1"/>
    <property type="molecule type" value="Genomic_DNA"/>
</dbReference>
<proteinExistence type="predicted"/>
<dbReference type="HOGENOM" id="CLU_046577_0_0_1"/>